<feature type="region of interest" description="Disordered" evidence="2">
    <location>
        <begin position="1"/>
        <end position="46"/>
    </location>
</feature>
<dbReference type="EMBL" id="UYJE01010368">
    <property type="protein sequence ID" value="VDI82479.1"/>
    <property type="molecule type" value="Genomic_DNA"/>
</dbReference>
<sequence>MATSLSSDVSIDALPSAENYKPNTVSRAYREQHVPQANGENLSPEETESAKFNEYLALDKRNNHSGPSSFAEFLEPSSNTSVVHLAEKKVATRLQKSNCSSLVNWRRERFTFEAMKTFVVFLFSIHIVVESVWQNPGFCGTYECPEYTLDEQGKGYEKRFYATATWVSTSAAGSYKNATTTTFSKLQSYLKQLNAEAMAVPYVTMMFPTVGLNVVQNFTQFFFIKPSLRPAPEPIDTSIQLKIVPPKHLYIRTVPGHVTSTADWVKQANLLAGAINDTSKYYGTFFFTAEYNLPSESGKRYNEVWFYAMN</sequence>
<dbReference type="InterPro" id="IPR006917">
    <property type="entry name" value="SOUL_heme-bd"/>
</dbReference>
<dbReference type="SUPFAM" id="SSF55136">
    <property type="entry name" value="Probable bacterial effector-binding domain"/>
    <property type="match status" value="1"/>
</dbReference>
<dbReference type="Proteomes" id="UP000596742">
    <property type="component" value="Unassembled WGS sequence"/>
</dbReference>
<name>A0A8B6HNM3_MYTGA</name>
<comment type="caution">
    <text evidence="3">The sequence shown here is derived from an EMBL/GenBank/DDBJ whole genome shotgun (WGS) entry which is preliminary data.</text>
</comment>
<evidence type="ECO:0000256" key="2">
    <source>
        <dbReference type="SAM" id="MobiDB-lite"/>
    </source>
</evidence>
<evidence type="ECO:0000313" key="3">
    <source>
        <dbReference type="EMBL" id="VDI82479.1"/>
    </source>
</evidence>
<dbReference type="InterPro" id="IPR011256">
    <property type="entry name" value="Reg_factor_effector_dom_sf"/>
</dbReference>
<comment type="similarity">
    <text evidence="1">Belongs to the HEBP family.</text>
</comment>
<dbReference type="Gene3D" id="3.20.80.10">
    <property type="entry name" value="Regulatory factor, effector binding domain"/>
    <property type="match status" value="1"/>
</dbReference>
<evidence type="ECO:0008006" key="5">
    <source>
        <dbReference type="Google" id="ProtNLM"/>
    </source>
</evidence>
<dbReference type="AlphaFoldDB" id="A0A8B6HNM3"/>
<protein>
    <recommendedName>
        <fullName evidence="5">Heme-binding protein 2</fullName>
    </recommendedName>
</protein>
<dbReference type="OrthoDB" id="6424451at2759"/>
<dbReference type="PANTHER" id="PTHR11220">
    <property type="entry name" value="HEME-BINDING PROTEIN-RELATED"/>
    <property type="match status" value="1"/>
</dbReference>
<keyword evidence="4" id="KW-1185">Reference proteome</keyword>
<reference evidence="3" key="1">
    <citation type="submission" date="2018-11" db="EMBL/GenBank/DDBJ databases">
        <authorList>
            <person name="Alioto T."/>
            <person name="Alioto T."/>
        </authorList>
    </citation>
    <scope>NUCLEOTIDE SEQUENCE</scope>
</reference>
<dbReference type="Pfam" id="PF04832">
    <property type="entry name" value="SOUL"/>
    <property type="match status" value="1"/>
</dbReference>
<organism evidence="3 4">
    <name type="scientific">Mytilus galloprovincialis</name>
    <name type="common">Mediterranean mussel</name>
    <dbReference type="NCBI Taxonomy" id="29158"/>
    <lineage>
        <taxon>Eukaryota</taxon>
        <taxon>Metazoa</taxon>
        <taxon>Spiralia</taxon>
        <taxon>Lophotrochozoa</taxon>
        <taxon>Mollusca</taxon>
        <taxon>Bivalvia</taxon>
        <taxon>Autobranchia</taxon>
        <taxon>Pteriomorphia</taxon>
        <taxon>Mytilida</taxon>
        <taxon>Mytiloidea</taxon>
        <taxon>Mytilidae</taxon>
        <taxon>Mytilinae</taxon>
        <taxon>Mytilus</taxon>
    </lineage>
</organism>
<evidence type="ECO:0000256" key="1">
    <source>
        <dbReference type="ARBA" id="ARBA00009817"/>
    </source>
</evidence>
<gene>
    <name evidence="3" type="ORF">MGAL_10B055252</name>
</gene>
<accession>A0A8B6HNM3</accession>
<proteinExistence type="inferred from homology"/>
<dbReference type="PANTHER" id="PTHR11220:SF1">
    <property type="entry name" value="HEME-BINDING PROTEIN 2"/>
    <property type="match status" value="1"/>
</dbReference>
<evidence type="ECO:0000313" key="4">
    <source>
        <dbReference type="Proteomes" id="UP000596742"/>
    </source>
</evidence>